<proteinExistence type="predicted"/>
<protein>
    <submittedName>
        <fullName evidence="1">Uncharacterized protein</fullName>
    </submittedName>
</protein>
<reference evidence="1 2" key="1">
    <citation type="submission" date="2016-05" db="EMBL/GenBank/DDBJ databases">
        <title>A degradative enzymes factory behind the ericoid mycorrhizal symbiosis.</title>
        <authorList>
            <consortium name="DOE Joint Genome Institute"/>
            <person name="Martino E."/>
            <person name="Morin E."/>
            <person name="Grelet G."/>
            <person name="Kuo A."/>
            <person name="Kohler A."/>
            <person name="Daghino S."/>
            <person name="Barry K."/>
            <person name="Choi C."/>
            <person name="Cichocki N."/>
            <person name="Clum A."/>
            <person name="Copeland A."/>
            <person name="Hainaut M."/>
            <person name="Haridas S."/>
            <person name="Labutti K."/>
            <person name="Lindquist E."/>
            <person name="Lipzen A."/>
            <person name="Khouja H.-R."/>
            <person name="Murat C."/>
            <person name="Ohm R."/>
            <person name="Olson A."/>
            <person name="Spatafora J."/>
            <person name="Veneault-Fourrey C."/>
            <person name="Henrissat B."/>
            <person name="Grigoriev I."/>
            <person name="Martin F."/>
            <person name="Perotto S."/>
        </authorList>
    </citation>
    <scope>NUCLEOTIDE SEQUENCE [LARGE SCALE GENOMIC DNA]</scope>
    <source>
        <strain evidence="1 2">UAMH 7357</strain>
    </source>
</reference>
<organism evidence="1 2">
    <name type="scientific">Hyaloscypha hepaticicola</name>
    <dbReference type="NCBI Taxonomy" id="2082293"/>
    <lineage>
        <taxon>Eukaryota</taxon>
        <taxon>Fungi</taxon>
        <taxon>Dikarya</taxon>
        <taxon>Ascomycota</taxon>
        <taxon>Pezizomycotina</taxon>
        <taxon>Leotiomycetes</taxon>
        <taxon>Helotiales</taxon>
        <taxon>Hyaloscyphaceae</taxon>
        <taxon>Hyaloscypha</taxon>
    </lineage>
</organism>
<sequence>MDVISSLPYYILFTLPLPFSLSAANYERFWPLIENVYAIRKSRDITERQVTWLRPAMPRHELHYVSCRFKRAREVPSASTGARASTSKRVVSGCDVTFQLLNFGDHVEYRPNGQSVTCAHAHSLDESDASKARDRLLKRWEQEVSKMARALIGSSVTEWMNREDQVICF</sequence>
<evidence type="ECO:0000313" key="1">
    <source>
        <dbReference type="EMBL" id="PMD22312.1"/>
    </source>
</evidence>
<gene>
    <name evidence="1" type="ORF">NA56DRAFT_645004</name>
</gene>
<dbReference type="OrthoDB" id="3486101at2759"/>
<dbReference type="AlphaFoldDB" id="A0A2J6Q7U7"/>
<name>A0A2J6Q7U7_9HELO</name>
<accession>A0A2J6Q7U7</accession>
<dbReference type="EMBL" id="KZ613478">
    <property type="protein sequence ID" value="PMD22312.1"/>
    <property type="molecule type" value="Genomic_DNA"/>
</dbReference>
<dbReference type="Proteomes" id="UP000235672">
    <property type="component" value="Unassembled WGS sequence"/>
</dbReference>
<keyword evidence="2" id="KW-1185">Reference proteome</keyword>
<evidence type="ECO:0000313" key="2">
    <source>
        <dbReference type="Proteomes" id="UP000235672"/>
    </source>
</evidence>